<dbReference type="RefSeq" id="WP_369234409.1">
    <property type="nucleotide sequence ID" value="NZ_CP163435.1"/>
</dbReference>
<dbReference type="Gene3D" id="3.40.50.1460">
    <property type="match status" value="1"/>
</dbReference>
<dbReference type="InterPro" id="IPR015943">
    <property type="entry name" value="WD40/YVTN_repeat-like_dom_sf"/>
</dbReference>
<dbReference type="SUPFAM" id="SSF50998">
    <property type="entry name" value="Quinoprotein alcohol dehydrogenase-like"/>
    <property type="match status" value="2"/>
</dbReference>
<evidence type="ECO:0000259" key="3">
    <source>
        <dbReference type="Pfam" id="PF13360"/>
    </source>
</evidence>
<dbReference type="InterPro" id="IPR011047">
    <property type="entry name" value="Quinoprotein_ADH-like_sf"/>
</dbReference>
<dbReference type="InterPro" id="IPR002372">
    <property type="entry name" value="PQQ_rpt_dom"/>
</dbReference>
<gene>
    <name evidence="4" type="ORF">AB5J56_21635</name>
</gene>
<feature type="compositionally biased region" description="Basic and acidic residues" evidence="1">
    <location>
        <begin position="297"/>
        <end position="308"/>
    </location>
</feature>
<dbReference type="Pfam" id="PF00656">
    <property type="entry name" value="Peptidase_C14"/>
    <property type="match status" value="1"/>
</dbReference>
<dbReference type="Gene3D" id="2.130.10.10">
    <property type="entry name" value="YVTN repeat-like/Quinoprotein amine dehydrogenase"/>
    <property type="match status" value="2"/>
</dbReference>
<feature type="region of interest" description="Disordered" evidence="1">
    <location>
        <begin position="297"/>
        <end position="321"/>
    </location>
</feature>
<protein>
    <submittedName>
        <fullName evidence="4">PQQ-binding-like beta-propeller repeat protein</fullName>
    </submittedName>
</protein>
<feature type="domain" description="Pyrrolo-quinoline quinone repeat" evidence="3">
    <location>
        <begin position="370"/>
        <end position="497"/>
    </location>
</feature>
<dbReference type="PANTHER" id="PTHR34512:SF30">
    <property type="entry name" value="OUTER MEMBRANE PROTEIN ASSEMBLY FACTOR BAMB"/>
    <property type="match status" value="1"/>
</dbReference>
<reference evidence="4" key="1">
    <citation type="submission" date="2024-07" db="EMBL/GenBank/DDBJ databases">
        <authorList>
            <person name="Yu S.T."/>
        </authorList>
    </citation>
    <scope>NUCLEOTIDE SEQUENCE</scope>
    <source>
        <strain evidence="4">R21</strain>
    </source>
</reference>
<dbReference type="Pfam" id="PF13360">
    <property type="entry name" value="PQQ_2"/>
    <property type="match status" value="2"/>
</dbReference>
<feature type="compositionally biased region" description="Low complexity" evidence="1">
    <location>
        <begin position="309"/>
        <end position="319"/>
    </location>
</feature>
<dbReference type="GO" id="GO:0006508">
    <property type="term" value="P:proteolysis"/>
    <property type="evidence" value="ECO:0007669"/>
    <property type="project" value="InterPro"/>
</dbReference>
<dbReference type="PROSITE" id="PS00018">
    <property type="entry name" value="EF_HAND_1"/>
    <property type="match status" value="1"/>
</dbReference>
<proteinExistence type="predicted"/>
<dbReference type="NCBIfam" id="NF047832">
    <property type="entry name" value="caspase_w_EACC1"/>
    <property type="match status" value="1"/>
</dbReference>
<dbReference type="InterPro" id="IPR029030">
    <property type="entry name" value="Caspase-like_dom_sf"/>
</dbReference>
<dbReference type="SMART" id="SM00564">
    <property type="entry name" value="PQQ"/>
    <property type="match status" value="8"/>
</dbReference>
<dbReference type="AlphaFoldDB" id="A0AB39P9A2"/>
<name>A0AB39P9A2_9ACTN</name>
<dbReference type="EMBL" id="CP163435">
    <property type="protein sequence ID" value="XDQ27151.1"/>
    <property type="molecule type" value="Genomic_DNA"/>
</dbReference>
<dbReference type="InterPro" id="IPR018247">
    <property type="entry name" value="EF_Hand_1_Ca_BS"/>
</dbReference>
<dbReference type="PANTHER" id="PTHR34512">
    <property type="entry name" value="CELL SURFACE PROTEIN"/>
    <property type="match status" value="1"/>
</dbReference>
<evidence type="ECO:0000313" key="4">
    <source>
        <dbReference type="EMBL" id="XDQ27151.1"/>
    </source>
</evidence>
<dbReference type="InterPro" id="IPR011600">
    <property type="entry name" value="Pept_C14_caspase"/>
</dbReference>
<evidence type="ECO:0000259" key="2">
    <source>
        <dbReference type="Pfam" id="PF00656"/>
    </source>
</evidence>
<feature type="domain" description="Pyrrolo-quinoline quinone repeat" evidence="3">
    <location>
        <begin position="521"/>
        <end position="689"/>
    </location>
</feature>
<dbReference type="InterPro" id="IPR018391">
    <property type="entry name" value="PQQ_b-propeller_rpt"/>
</dbReference>
<accession>A0AB39P9A2</accession>
<dbReference type="GO" id="GO:0004197">
    <property type="term" value="F:cysteine-type endopeptidase activity"/>
    <property type="evidence" value="ECO:0007669"/>
    <property type="project" value="InterPro"/>
</dbReference>
<sequence>MGRKLALLIATYSYEDEGLRQLTAPGHDAQALADVLRDPDIAGFDVEILIDRSRHQVGLALGEFFRGRRHDDVTLLYFTGHGLKDDEGQLHLAMADTRRDNLDFTTLRADEIDRAMTKCMSRRQVLILDCCYSGAFPAGRLAKADTEAISLDQFQGRGRTVLTASDATQYSFEGDQVHGSAPQSVFTRHLVQGLRDGSADVDGDGDITLDELYSYVHAKVVDEMPQQRPKKQDSVEGRIVIAQNINWSLPTHLHNALRSPLATDRLGAVESLAHLYRVGNETVRRRAAEELRRLADDDSRSVAREAAARLRAPTAQAPLPDEPAHVLSAAAPSAPEATALPTVTPEPPPPALVSFTRSSGRHSAPRRPPPGTLRWRFRTNGCVQSAPAVMDGTVYVGSDDGALYAVDAASGEEKWRSDISSDAIRSAPQVDGDLVYVTSGRALHAVDVGTGEVCWQYMTGGQASATVAVDADCVYVGGSNLLRALDIEEGTKRWESSGYGLTDFRWVVMAGPMAILGNAGSHVYAFDSVSRQRKWAARVPGGPVSGPSALFNAVLYIGSKRGEVHAIDTYNGVRKWLHTTGHPILSAPTAADGTVYVGDDDARLSALDAATGEWKWRFTVSEPIRTSPAVAGDTVYFGCDDGNVYAVDTDSGFERWWCATGRSVRSSPVVADGVVYVGSDSDFLYAIEAAD</sequence>
<feature type="domain" description="Peptidase C14 caspase" evidence="2">
    <location>
        <begin position="3"/>
        <end position="229"/>
    </location>
</feature>
<organism evidence="4">
    <name type="scientific">Streptomyces sp. R21</name>
    <dbReference type="NCBI Taxonomy" id="3238627"/>
    <lineage>
        <taxon>Bacteria</taxon>
        <taxon>Bacillati</taxon>
        <taxon>Actinomycetota</taxon>
        <taxon>Actinomycetes</taxon>
        <taxon>Kitasatosporales</taxon>
        <taxon>Streptomycetaceae</taxon>
        <taxon>Streptomyces</taxon>
    </lineage>
</organism>
<evidence type="ECO:0000256" key="1">
    <source>
        <dbReference type="SAM" id="MobiDB-lite"/>
    </source>
</evidence>
<dbReference type="SUPFAM" id="SSF52129">
    <property type="entry name" value="Caspase-like"/>
    <property type="match status" value="1"/>
</dbReference>